<accession>A0ACB8DL53</accession>
<gene>
    <name evidence="1" type="ORF">HPB49_021267</name>
</gene>
<comment type="caution">
    <text evidence="1">The sequence shown here is derived from an EMBL/GenBank/DDBJ whole genome shotgun (WGS) entry which is preliminary data.</text>
</comment>
<name>A0ACB8DL53_DERSI</name>
<evidence type="ECO:0000313" key="1">
    <source>
        <dbReference type="EMBL" id="KAH7971307.1"/>
    </source>
</evidence>
<dbReference type="EMBL" id="CM023480">
    <property type="protein sequence ID" value="KAH7971307.1"/>
    <property type="molecule type" value="Genomic_DNA"/>
</dbReference>
<keyword evidence="2" id="KW-1185">Reference proteome</keyword>
<evidence type="ECO:0000313" key="2">
    <source>
        <dbReference type="Proteomes" id="UP000821865"/>
    </source>
</evidence>
<sequence length="137" mass="15373">MHELPRRLADKLGLKHAVYTDGVTMWTNEGSIGEQEGVLQRAIDIIHDYATETGFHTAPDKTEFVVIHGGRSTFGKQEEKQSFKLYIGNHPITRKSTIRILGIHLDENCTASTGFQRVTKTSKQILPALRIISNRTS</sequence>
<reference evidence="1" key="1">
    <citation type="submission" date="2020-05" db="EMBL/GenBank/DDBJ databases">
        <title>Large-scale comparative analyses of tick genomes elucidate their genetic diversity and vector capacities.</title>
        <authorList>
            <person name="Jia N."/>
            <person name="Wang J."/>
            <person name="Shi W."/>
            <person name="Du L."/>
            <person name="Sun Y."/>
            <person name="Zhan W."/>
            <person name="Jiang J."/>
            <person name="Wang Q."/>
            <person name="Zhang B."/>
            <person name="Ji P."/>
            <person name="Sakyi L.B."/>
            <person name="Cui X."/>
            <person name="Yuan T."/>
            <person name="Jiang B."/>
            <person name="Yang W."/>
            <person name="Lam T.T.-Y."/>
            <person name="Chang Q."/>
            <person name="Ding S."/>
            <person name="Wang X."/>
            <person name="Zhu J."/>
            <person name="Ruan X."/>
            <person name="Zhao L."/>
            <person name="Wei J."/>
            <person name="Que T."/>
            <person name="Du C."/>
            <person name="Cheng J."/>
            <person name="Dai P."/>
            <person name="Han X."/>
            <person name="Huang E."/>
            <person name="Gao Y."/>
            <person name="Liu J."/>
            <person name="Shao H."/>
            <person name="Ye R."/>
            <person name="Li L."/>
            <person name="Wei W."/>
            <person name="Wang X."/>
            <person name="Wang C."/>
            <person name="Yang T."/>
            <person name="Huo Q."/>
            <person name="Li W."/>
            <person name="Guo W."/>
            <person name="Chen H."/>
            <person name="Zhou L."/>
            <person name="Ni X."/>
            <person name="Tian J."/>
            <person name="Zhou Y."/>
            <person name="Sheng Y."/>
            <person name="Liu T."/>
            <person name="Pan Y."/>
            <person name="Xia L."/>
            <person name="Li J."/>
            <person name="Zhao F."/>
            <person name="Cao W."/>
        </authorList>
    </citation>
    <scope>NUCLEOTIDE SEQUENCE</scope>
    <source>
        <strain evidence="1">Dsil-2018</strain>
    </source>
</reference>
<organism evidence="1 2">
    <name type="scientific">Dermacentor silvarum</name>
    <name type="common">Tick</name>
    <dbReference type="NCBI Taxonomy" id="543639"/>
    <lineage>
        <taxon>Eukaryota</taxon>
        <taxon>Metazoa</taxon>
        <taxon>Ecdysozoa</taxon>
        <taxon>Arthropoda</taxon>
        <taxon>Chelicerata</taxon>
        <taxon>Arachnida</taxon>
        <taxon>Acari</taxon>
        <taxon>Parasitiformes</taxon>
        <taxon>Ixodida</taxon>
        <taxon>Ixodoidea</taxon>
        <taxon>Ixodidae</taxon>
        <taxon>Rhipicephalinae</taxon>
        <taxon>Dermacentor</taxon>
    </lineage>
</organism>
<dbReference type="Proteomes" id="UP000821865">
    <property type="component" value="Chromosome 11"/>
</dbReference>
<protein>
    <submittedName>
        <fullName evidence="1">Uncharacterized protein</fullName>
    </submittedName>
</protein>
<proteinExistence type="predicted"/>